<organism evidence="1 2">
    <name type="scientific">Araneus ventricosus</name>
    <name type="common">Orbweaver spider</name>
    <name type="synonym">Epeira ventricosa</name>
    <dbReference type="NCBI Taxonomy" id="182803"/>
    <lineage>
        <taxon>Eukaryota</taxon>
        <taxon>Metazoa</taxon>
        <taxon>Ecdysozoa</taxon>
        <taxon>Arthropoda</taxon>
        <taxon>Chelicerata</taxon>
        <taxon>Arachnida</taxon>
        <taxon>Araneae</taxon>
        <taxon>Araneomorphae</taxon>
        <taxon>Entelegynae</taxon>
        <taxon>Araneoidea</taxon>
        <taxon>Araneidae</taxon>
        <taxon>Araneus</taxon>
    </lineage>
</organism>
<accession>A0A4Y2SVV8</accession>
<keyword evidence="2" id="KW-1185">Reference proteome</keyword>
<dbReference type="EMBL" id="BGPR01023831">
    <property type="protein sequence ID" value="GBN91319.1"/>
    <property type="molecule type" value="Genomic_DNA"/>
</dbReference>
<protein>
    <submittedName>
        <fullName evidence="1">Uncharacterized protein</fullName>
    </submittedName>
</protein>
<evidence type="ECO:0000313" key="1">
    <source>
        <dbReference type="EMBL" id="GBN91319.1"/>
    </source>
</evidence>
<proteinExistence type="predicted"/>
<dbReference type="AlphaFoldDB" id="A0A4Y2SVV8"/>
<reference evidence="1 2" key="1">
    <citation type="journal article" date="2019" name="Sci. Rep.">
        <title>Orb-weaving spider Araneus ventricosus genome elucidates the spidroin gene catalogue.</title>
        <authorList>
            <person name="Kono N."/>
            <person name="Nakamura H."/>
            <person name="Ohtoshi R."/>
            <person name="Moran D.A.P."/>
            <person name="Shinohara A."/>
            <person name="Yoshida Y."/>
            <person name="Fujiwara M."/>
            <person name="Mori M."/>
            <person name="Tomita M."/>
            <person name="Arakawa K."/>
        </authorList>
    </citation>
    <scope>NUCLEOTIDE SEQUENCE [LARGE SCALE GENOMIC DNA]</scope>
</reference>
<name>A0A4Y2SVV8_ARAVE</name>
<dbReference type="Proteomes" id="UP000499080">
    <property type="component" value="Unassembled WGS sequence"/>
</dbReference>
<sequence length="157" mass="18196">MKVKFLDDHNIFSFYIVMKLFSSNVNLMVGKRVLQRFVLDAKQIPSNVGDKLGDHLAIRRQICRLWRQNEGSRICENYGHISTRNAVMKKPPRKKFYVTSHPVGKGINTELLKRVKESLFGVLFAIQDGDLTGTQRYWKELLLVFISDLLSSRIIEL</sequence>
<evidence type="ECO:0000313" key="2">
    <source>
        <dbReference type="Proteomes" id="UP000499080"/>
    </source>
</evidence>
<comment type="caution">
    <text evidence="1">The sequence shown here is derived from an EMBL/GenBank/DDBJ whole genome shotgun (WGS) entry which is preliminary data.</text>
</comment>
<gene>
    <name evidence="1" type="ORF">AVEN_148863_1</name>
</gene>